<dbReference type="NCBIfam" id="TIGR01439">
    <property type="entry name" value="lp_hng_hel_AbrB"/>
    <property type="match status" value="1"/>
</dbReference>
<dbReference type="PROSITE" id="PS51740">
    <property type="entry name" value="SPOVT_ABRB"/>
    <property type="match status" value="1"/>
</dbReference>
<dbReference type="EMBL" id="JBHRSA010000046">
    <property type="protein sequence ID" value="MFC3040996.1"/>
    <property type="molecule type" value="Genomic_DNA"/>
</dbReference>
<reference evidence="4" key="1">
    <citation type="journal article" date="2019" name="Int. J. Syst. Evol. Microbiol.">
        <title>The Global Catalogue of Microorganisms (GCM) 10K type strain sequencing project: providing services to taxonomists for standard genome sequencing and annotation.</title>
        <authorList>
            <consortium name="The Broad Institute Genomics Platform"/>
            <consortium name="The Broad Institute Genome Sequencing Center for Infectious Disease"/>
            <person name="Wu L."/>
            <person name="Ma J."/>
        </authorList>
    </citation>
    <scope>NUCLEOTIDE SEQUENCE [LARGE SCALE GENOMIC DNA]</scope>
    <source>
        <strain evidence="4">KCTC 13128</strain>
    </source>
</reference>
<dbReference type="InterPro" id="IPR007159">
    <property type="entry name" value="SpoVT-AbrB_dom"/>
</dbReference>
<dbReference type="RefSeq" id="WP_390273481.1">
    <property type="nucleotide sequence ID" value="NZ_JBHRSA010000046.1"/>
</dbReference>
<dbReference type="Pfam" id="PF18277">
    <property type="entry name" value="AbrB_C"/>
    <property type="match status" value="1"/>
</dbReference>
<feature type="domain" description="SpoVT-AbrB" evidence="2">
    <location>
        <begin position="5"/>
        <end position="50"/>
    </location>
</feature>
<keyword evidence="4" id="KW-1185">Reference proteome</keyword>
<dbReference type="SMART" id="SM00966">
    <property type="entry name" value="SpoVT_AbrB"/>
    <property type="match status" value="1"/>
</dbReference>
<name>A0ABV7CXA2_9BACI</name>
<protein>
    <submittedName>
        <fullName evidence="3">AbrB/MazE/SpoVT family DNA-binding domain-containing protein</fullName>
    </submittedName>
</protein>
<proteinExistence type="predicted"/>
<sequence length="93" mass="10569">MKSTGIIRKVDELGRVVIPSELRRNLDIHEKDYMEIFVEDNRIVLKKYQPSLTCFLTGETSEENLSLADGKVVLSKAGAQQLLEEIQSYLSVK</sequence>
<dbReference type="PANTHER" id="PTHR36432:SF4">
    <property type="entry name" value="TRANSITION STATE REGULATOR ABH-RELATED"/>
    <property type="match status" value="1"/>
</dbReference>
<gene>
    <name evidence="3" type="ORF">ACFOGI_12165</name>
</gene>
<evidence type="ECO:0000313" key="4">
    <source>
        <dbReference type="Proteomes" id="UP001595279"/>
    </source>
</evidence>
<evidence type="ECO:0000259" key="2">
    <source>
        <dbReference type="PROSITE" id="PS51740"/>
    </source>
</evidence>
<dbReference type="Proteomes" id="UP001595279">
    <property type="component" value="Unassembled WGS sequence"/>
</dbReference>
<dbReference type="GO" id="GO:0003677">
    <property type="term" value="F:DNA binding"/>
    <property type="evidence" value="ECO:0007669"/>
    <property type="project" value="UniProtKB-KW"/>
</dbReference>
<comment type="caution">
    <text evidence="3">The sequence shown here is derived from an EMBL/GenBank/DDBJ whole genome shotgun (WGS) entry which is preliminary data.</text>
</comment>
<dbReference type="InterPro" id="IPR040678">
    <property type="entry name" value="AbrB_C"/>
</dbReference>
<keyword evidence="1 3" id="KW-0238">DNA-binding</keyword>
<dbReference type="InterPro" id="IPR052731">
    <property type="entry name" value="B_subtilis_Trans_State_Reg"/>
</dbReference>
<organism evidence="3 4">
    <name type="scientific">Virgibacillus xinjiangensis</name>
    <dbReference type="NCBI Taxonomy" id="393090"/>
    <lineage>
        <taxon>Bacteria</taxon>
        <taxon>Bacillati</taxon>
        <taxon>Bacillota</taxon>
        <taxon>Bacilli</taxon>
        <taxon>Bacillales</taxon>
        <taxon>Bacillaceae</taxon>
        <taxon>Virgibacillus</taxon>
    </lineage>
</organism>
<dbReference type="InterPro" id="IPR037914">
    <property type="entry name" value="SpoVT-AbrB_sf"/>
</dbReference>
<dbReference type="SUPFAM" id="SSF89447">
    <property type="entry name" value="AbrB/MazE/MraZ-like"/>
    <property type="match status" value="1"/>
</dbReference>
<dbReference type="Gene3D" id="2.10.260.10">
    <property type="match status" value="1"/>
</dbReference>
<evidence type="ECO:0000256" key="1">
    <source>
        <dbReference type="PROSITE-ProRule" id="PRU01076"/>
    </source>
</evidence>
<accession>A0ABV7CXA2</accession>
<evidence type="ECO:0000313" key="3">
    <source>
        <dbReference type="EMBL" id="MFC3040996.1"/>
    </source>
</evidence>
<dbReference type="PANTHER" id="PTHR36432">
    <property type="match status" value="1"/>
</dbReference>
<dbReference type="Pfam" id="PF04014">
    <property type="entry name" value="MazE_antitoxin"/>
    <property type="match status" value="1"/>
</dbReference>